<dbReference type="SMART" id="SM00347">
    <property type="entry name" value="HTH_MARR"/>
    <property type="match status" value="1"/>
</dbReference>
<dbReference type="Pfam" id="PF13463">
    <property type="entry name" value="HTH_27"/>
    <property type="match status" value="1"/>
</dbReference>
<evidence type="ECO:0000313" key="4">
    <source>
        <dbReference type="Proteomes" id="UP000321567"/>
    </source>
</evidence>
<dbReference type="PANTHER" id="PTHR13947:SF37">
    <property type="entry name" value="LD18367P"/>
    <property type="match status" value="1"/>
</dbReference>
<evidence type="ECO:0000259" key="2">
    <source>
        <dbReference type="PROSITE" id="PS51186"/>
    </source>
</evidence>
<accession>A0A512H4H4</accession>
<dbReference type="SUPFAM" id="SSF55729">
    <property type="entry name" value="Acyl-CoA N-acyltransferases (Nat)"/>
    <property type="match status" value="1"/>
</dbReference>
<dbReference type="GO" id="GO:0008080">
    <property type="term" value="F:N-acetyltransferase activity"/>
    <property type="evidence" value="ECO:0007669"/>
    <property type="project" value="InterPro"/>
</dbReference>
<dbReference type="PROSITE" id="PS51186">
    <property type="entry name" value="GNAT"/>
    <property type="match status" value="1"/>
</dbReference>
<dbReference type="InterPro" id="IPR016181">
    <property type="entry name" value="Acyl_CoA_acyltransferase"/>
</dbReference>
<dbReference type="Pfam" id="PF00583">
    <property type="entry name" value="Acetyltransf_1"/>
    <property type="match status" value="1"/>
</dbReference>
<dbReference type="InterPro" id="IPR036390">
    <property type="entry name" value="WH_DNA-bd_sf"/>
</dbReference>
<dbReference type="RefSeq" id="WP_246135362.1">
    <property type="nucleotide sequence ID" value="NZ_BJZO01000008.1"/>
</dbReference>
<evidence type="ECO:0000256" key="1">
    <source>
        <dbReference type="ARBA" id="ARBA00022679"/>
    </source>
</evidence>
<reference evidence="3 4" key="1">
    <citation type="submission" date="2019-07" db="EMBL/GenBank/DDBJ databases">
        <title>Whole genome shotgun sequence of Rhodospirillum oryzae NBRC 107573.</title>
        <authorList>
            <person name="Hosoyama A."/>
            <person name="Uohara A."/>
            <person name="Ohji S."/>
            <person name="Ichikawa N."/>
        </authorList>
    </citation>
    <scope>NUCLEOTIDE SEQUENCE [LARGE SCALE GENOMIC DNA]</scope>
    <source>
        <strain evidence="3 4">NBRC 107573</strain>
    </source>
</reference>
<dbReference type="InterPro" id="IPR050769">
    <property type="entry name" value="NAT_camello-type"/>
</dbReference>
<dbReference type="GO" id="GO:0003700">
    <property type="term" value="F:DNA-binding transcription factor activity"/>
    <property type="evidence" value="ECO:0007669"/>
    <property type="project" value="InterPro"/>
</dbReference>
<sequence length="308" mass="33142">MSRRFVRELGFMGGDFAGTDWAPSFVHALIEIEAGGVTARDLSAALRLEKSTISRMVRKLIAFGVVAEQPGAADARTKVLSLTPAGRQRVAEIHAFARAQVNGALARLRPGQERVVLEGLRLYTTALAGEAPEAGAPAPVTIAPGYRTALIARITHLHATYYARVAGFGRRFEAVVAGGLAAFCDRLDHPDTEIWTALINDEIVGSIAIDGQDLGSGRAHLRWFIVADGARGLGVGRGLLATALAFVDARAFAQTDLWTFSGLDAARHLYEAHGFALVEEFAGSQWGQEVREQHFVRKSPEKEALLFG</sequence>
<dbReference type="PANTHER" id="PTHR13947">
    <property type="entry name" value="GNAT FAMILY N-ACETYLTRANSFERASE"/>
    <property type="match status" value="1"/>
</dbReference>
<dbReference type="InterPro" id="IPR036388">
    <property type="entry name" value="WH-like_DNA-bd_sf"/>
</dbReference>
<dbReference type="Proteomes" id="UP000321567">
    <property type="component" value="Unassembled WGS sequence"/>
</dbReference>
<protein>
    <submittedName>
        <fullName evidence="3">MarR family transcriptional regulator</fullName>
    </submittedName>
</protein>
<comment type="caution">
    <text evidence="3">The sequence shown here is derived from an EMBL/GenBank/DDBJ whole genome shotgun (WGS) entry which is preliminary data.</text>
</comment>
<dbReference type="Gene3D" id="3.40.630.30">
    <property type="match status" value="1"/>
</dbReference>
<dbReference type="InterPro" id="IPR000835">
    <property type="entry name" value="HTH_MarR-typ"/>
</dbReference>
<keyword evidence="1" id="KW-0808">Transferase</keyword>
<dbReference type="AlphaFoldDB" id="A0A512H4H4"/>
<keyword evidence="4" id="KW-1185">Reference proteome</keyword>
<evidence type="ECO:0000313" key="3">
    <source>
        <dbReference type="EMBL" id="GEO80352.1"/>
    </source>
</evidence>
<organism evidence="3 4">
    <name type="scientific">Pararhodospirillum oryzae</name>
    <dbReference type="NCBI Taxonomy" id="478448"/>
    <lineage>
        <taxon>Bacteria</taxon>
        <taxon>Pseudomonadati</taxon>
        <taxon>Pseudomonadota</taxon>
        <taxon>Alphaproteobacteria</taxon>
        <taxon>Rhodospirillales</taxon>
        <taxon>Rhodospirillaceae</taxon>
        <taxon>Pararhodospirillum</taxon>
    </lineage>
</organism>
<dbReference type="SUPFAM" id="SSF46785">
    <property type="entry name" value="Winged helix' DNA-binding domain"/>
    <property type="match status" value="1"/>
</dbReference>
<dbReference type="Gene3D" id="1.10.10.10">
    <property type="entry name" value="Winged helix-like DNA-binding domain superfamily/Winged helix DNA-binding domain"/>
    <property type="match status" value="1"/>
</dbReference>
<gene>
    <name evidence="3" type="ORF">ROR02_04830</name>
</gene>
<dbReference type="EMBL" id="BJZO01000008">
    <property type="protein sequence ID" value="GEO80352.1"/>
    <property type="molecule type" value="Genomic_DNA"/>
</dbReference>
<proteinExistence type="predicted"/>
<feature type="domain" description="N-acetyltransferase" evidence="2">
    <location>
        <begin position="149"/>
        <end position="297"/>
    </location>
</feature>
<dbReference type="CDD" id="cd04301">
    <property type="entry name" value="NAT_SF"/>
    <property type="match status" value="1"/>
</dbReference>
<dbReference type="InterPro" id="IPR000182">
    <property type="entry name" value="GNAT_dom"/>
</dbReference>
<name>A0A512H4H4_9PROT</name>